<dbReference type="AlphaFoldDB" id="A0A077MCT6"/>
<name>A0A077MCT6_9MICO</name>
<comment type="caution">
    <text evidence="1">The sequence shown here is derived from an EMBL/GenBank/DDBJ whole genome shotgun (WGS) entry which is preliminary data.</text>
</comment>
<dbReference type="Gene3D" id="3.40.50.720">
    <property type="entry name" value="NAD(P)-binding Rossmann-like Domain"/>
    <property type="match status" value="1"/>
</dbReference>
<dbReference type="InterPro" id="IPR036291">
    <property type="entry name" value="NAD(P)-bd_dom_sf"/>
</dbReference>
<sequence>MGGGDRRELQGRRRGGRAAYAVMAEQASRRGQVSGLAHGRGNHGLARGERAGVILNTGSLAGLIPAPRMAPYTSTKWAVVGSRKRSAPRRPPPGSRSMCCARAMSIRS</sequence>
<reference evidence="1 2" key="1">
    <citation type="journal article" date="2013" name="ISME J.">
        <title>A metabolic model for members of the genus Tetrasphaera involved in enhanced biological phosphorus removal.</title>
        <authorList>
            <person name="Kristiansen R."/>
            <person name="Nguyen H.T.T."/>
            <person name="Saunders A.M."/>
            <person name="Nielsen J.L."/>
            <person name="Wimmer R."/>
            <person name="Le V.Q."/>
            <person name="McIlroy S.J."/>
            <person name="Petrovski S."/>
            <person name="Seviour R.J."/>
            <person name="Calteau A."/>
            <person name="Nielsen K.L."/>
            <person name="Nielsen P.H."/>
        </authorList>
    </citation>
    <scope>NUCLEOTIDE SEQUENCE [LARGE SCALE GENOMIC DNA]</scope>
    <source>
        <strain evidence="1 2">Ben 74</strain>
    </source>
</reference>
<accession>A0A077MCT6</accession>
<dbReference type="EMBL" id="CAJC01000096">
    <property type="protein sequence ID" value="CCI52563.1"/>
    <property type="molecule type" value="Genomic_DNA"/>
</dbReference>
<protein>
    <submittedName>
        <fullName evidence="1">Uncharacterized protein</fullName>
    </submittedName>
</protein>
<evidence type="ECO:0000313" key="1">
    <source>
        <dbReference type="EMBL" id="CCI52563.1"/>
    </source>
</evidence>
<dbReference type="SUPFAM" id="SSF51735">
    <property type="entry name" value="NAD(P)-binding Rossmann-fold domains"/>
    <property type="match status" value="1"/>
</dbReference>
<dbReference type="STRING" id="1193518.BN13_1850003"/>
<gene>
    <name evidence="1" type="ORF">BN13_1850003</name>
</gene>
<proteinExistence type="predicted"/>
<organism evidence="1 2">
    <name type="scientific">Nostocoides jenkinsii Ben 74</name>
    <dbReference type="NCBI Taxonomy" id="1193518"/>
    <lineage>
        <taxon>Bacteria</taxon>
        <taxon>Bacillati</taxon>
        <taxon>Actinomycetota</taxon>
        <taxon>Actinomycetes</taxon>
        <taxon>Micrococcales</taxon>
        <taxon>Intrasporangiaceae</taxon>
        <taxon>Nostocoides</taxon>
    </lineage>
</organism>
<keyword evidence="2" id="KW-1185">Reference proteome</keyword>
<dbReference type="Proteomes" id="UP000035720">
    <property type="component" value="Unassembled WGS sequence"/>
</dbReference>
<evidence type="ECO:0000313" key="2">
    <source>
        <dbReference type="Proteomes" id="UP000035720"/>
    </source>
</evidence>